<evidence type="ECO:0000313" key="1">
    <source>
        <dbReference type="EMBL" id="MBO3098402.1"/>
    </source>
</evidence>
<comment type="caution">
    <text evidence="1">The sequence shown here is derived from an EMBL/GenBank/DDBJ whole genome shotgun (WGS) entry which is preliminary data.</text>
</comment>
<keyword evidence="2" id="KW-1185">Reference proteome</keyword>
<sequence length="121" mass="14757">MGQKPDKTYDYICFSDVVYERDSSDFKKIEKKIKRRLKYYNLGPYDQERVAYIRNLKNDLCREISQSTKSKYYNKSDFNYADLSDFDIDKMTSDYLKTYTKINESDMSQIFKFAVYIYYMR</sequence>
<dbReference type="Proteomes" id="UP000681315">
    <property type="component" value="Unassembled WGS sequence"/>
</dbReference>
<protein>
    <submittedName>
        <fullName evidence="1">Uncharacterized protein</fullName>
    </submittedName>
</protein>
<gene>
    <name evidence="1" type="ORF">J4051_08995</name>
</gene>
<evidence type="ECO:0000313" key="2">
    <source>
        <dbReference type="Proteomes" id="UP000681315"/>
    </source>
</evidence>
<reference evidence="1 2" key="1">
    <citation type="submission" date="2021-03" db="EMBL/GenBank/DDBJ databases">
        <title>Gelidibacter sp. nov., isolated from costal sediment.</title>
        <authorList>
            <person name="Lun K.-Y."/>
        </authorList>
    </citation>
    <scope>NUCLEOTIDE SEQUENCE [LARGE SCALE GENOMIC DNA]</scope>
    <source>
        <strain evidence="1 2">DF109</strain>
    </source>
</reference>
<organism evidence="1 2">
    <name type="scientific">Gelidibacter pelagius</name>
    <dbReference type="NCBI Taxonomy" id="2819985"/>
    <lineage>
        <taxon>Bacteria</taxon>
        <taxon>Pseudomonadati</taxon>
        <taxon>Bacteroidota</taxon>
        <taxon>Flavobacteriia</taxon>
        <taxon>Flavobacteriales</taxon>
        <taxon>Flavobacteriaceae</taxon>
        <taxon>Gelidibacter</taxon>
    </lineage>
</organism>
<dbReference type="RefSeq" id="WP_208233546.1">
    <property type="nucleotide sequence ID" value="NZ_JAGEVG010000009.1"/>
</dbReference>
<accession>A0ABS3SRR7</accession>
<name>A0ABS3SRR7_9FLAO</name>
<proteinExistence type="predicted"/>
<dbReference type="EMBL" id="JAGEVG010000009">
    <property type="protein sequence ID" value="MBO3098402.1"/>
    <property type="molecule type" value="Genomic_DNA"/>
</dbReference>